<gene>
    <name evidence="2" type="ORF">ACFQL7_12010</name>
</gene>
<feature type="compositionally biased region" description="Polar residues" evidence="1">
    <location>
        <begin position="1"/>
        <end position="19"/>
    </location>
</feature>
<name>A0ABD5YM97_9EURY</name>
<accession>A0ABD5YM97</accession>
<dbReference type="RefSeq" id="WP_264556056.1">
    <property type="nucleotide sequence ID" value="NZ_CP109979.1"/>
</dbReference>
<organism evidence="2 3">
    <name type="scientific">Halocatena marina</name>
    <dbReference type="NCBI Taxonomy" id="2934937"/>
    <lineage>
        <taxon>Archaea</taxon>
        <taxon>Methanobacteriati</taxon>
        <taxon>Methanobacteriota</taxon>
        <taxon>Stenosarchaea group</taxon>
        <taxon>Halobacteria</taxon>
        <taxon>Halobacteriales</taxon>
        <taxon>Natronomonadaceae</taxon>
        <taxon>Halocatena</taxon>
    </lineage>
</organism>
<dbReference type="GeneID" id="76200114"/>
<dbReference type="AlphaFoldDB" id="A0ABD5YM97"/>
<proteinExistence type="predicted"/>
<reference evidence="2 3" key="1">
    <citation type="journal article" date="2019" name="Int. J. Syst. Evol. Microbiol.">
        <title>The Global Catalogue of Microorganisms (GCM) 10K type strain sequencing project: providing services to taxonomists for standard genome sequencing and annotation.</title>
        <authorList>
            <consortium name="The Broad Institute Genomics Platform"/>
            <consortium name="The Broad Institute Genome Sequencing Center for Infectious Disease"/>
            <person name="Wu L."/>
            <person name="Ma J."/>
        </authorList>
    </citation>
    <scope>NUCLEOTIDE SEQUENCE [LARGE SCALE GENOMIC DNA]</scope>
    <source>
        <strain evidence="2 3">RDMS1</strain>
    </source>
</reference>
<dbReference type="Proteomes" id="UP001596417">
    <property type="component" value="Unassembled WGS sequence"/>
</dbReference>
<keyword evidence="3" id="KW-1185">Reference proteome</keyword>
<comment type="caution">
    <text evidence="2">The sequence shown here is derived from an EMBL/GenBank/DDBJ whole genome shotgun (WGS) entry which is preliminary data.</text>
</comment>
<feature type="compositionally biased region" description="Low complexity" evidence="1">
    <location>
        <begin position="123"/>
        <end position="135"/>
    </location>
</feature>
<evidence type="ECO:0000313" key="2">
    <source>
        <dbReference type="EMBL" id="MFC7190499.1"/>
    </source>
</evidence>
<feature type="region of interest" description="Disordered" evidence="1">
    <location>
        <begin position="121"/>
        <end position="142"/>
    </location>
</feature>
<sequence>MSDSSPQSTTYSGDVTFTGSLEPPIEMTDPDDVFIQMHGVSGDLAVNNAENVFTHSSNENEVAVTDVETTVRGELEDGYVQDDGIAGDLRLTDGEDVFIPVHAVSGALGIGGAENIYSETDVDVPSDPSVYDASPTGWRQSATVSDPDTGVYVTGARHTVEVDRTTNDIDIYVVGYGHEITIEGRAAAVNVCILGYENTIRIGSRLSVEDRTETGFDNKVIDEPYPVEDLIETTKQAAYDDAGFGRHKTTYQMPASDEEWCPNCGAAADAIVERHHVDAWFFFGYPIKVYGKSMNPAMECEHCSMNAVQNTLTEQERKNVLG</sequence>
<dbReference type="EMBL" id="JBHTAX010000001">
    <property type="protein sequence ID" value="MFC7190499.1"/>
    <property type="molecule type" value="Genomic_DNA"/>
</dbReference>
<evidence type="ECO:0000256" key="1">
    <source>
        <dbReference type="SAM" id="MobiDB-lite"/>
    </source>
</evidence>
<feature type="region of interest" description="Disordered" evidence="1">
    <location>
        <begin position="1"/>
        <end position="27"/>
    </location>
</feature>
<evidence type="ECO:0000313" key="3">
    <source>
        <dbReference type="Proteomes" id="UP001596417"/>
    </source>
</evidence>
<protein>
    <submittedName>
        <fullName evidence="2">Uncharacterized protein</fullName>
    </submittedName>
</protein>